<gene>
    <name evidence="2" type="ORF">Satyrvirus39_5</name>
</gene>
<keyword evidence="1" id="KW-0472">Membrane</keyword>
<name>A0A3G5AF24_9VIRU</name>
<sequence>MHNKISSIHSPKFFDGSVKLKIISEPNINFVSVVIILIFSALVDTNIFSGK</sequence>
<feature type="transmembrane region" description="Helical" evidence="1">
    <location>
        <begin position="28"/>
        <end position="48"/>
    </location>
</feature>
<keyword evidence="1" id="KW-1133">Transmembrane helix</keyword>
<evidence type="ECO:0000256" key="1">
    <source>
        <dbReference type="SAM" id="Phobius"/>
    </source>
</evidence>
<dbReference type="EMBL" id="MK072475">
    <property type="protein sequence ID" value="AYV85777.1"/>
    <property type="molecule type" value="Genomic_DNA"/>
</dbReference>
<keyword evidence="1" id="KW-0812">Transmembrane</keyword>
<protein>
    <submittedName>
        <fullName evidence="2">Uncharacterized protein</fullName>
    </submittedName>
</protein>
<reference evidence="2" key="1">
    <citation type="submission" date="2018-10" db="EMBL/GenBank/DDBJ databases">
        <title>Hidden diversity of soil giant viruses.</title>
        <authorList>
            <person name="Schulz F."/>
            <person name="Alteio L."/>
            <person name="Goudeau D."/>
            <person name="Ryan E.M."/>
            <person name="Malmstrom R.R."/>
            <person name="Blanchard J."/>
            <person name="Woyke T."/>
        </authorList>
    </citation>
    <scope>NUCLEOTIDE SEQUENCE</scope>
    <source>
        <strain evidence="2">SAV1</strain>
    </source>
</reference>
<evidence type="ECO:0000313" key="2">
    <source>
        <dbReference type="EMBL" id="AYV85777.1"/>
    </source>
</evidence>
<proteinExistence type="predicted"/>
<accession>A0A3G5AF24</accession>
<organism evidence="2">
    <name type="scientific">Satyrvirus sp</name>
    <dbReference type="NCBI Taxonomy" id="2487771"/>
    <lineage>
        <taxon>Viruses</taxon>
        <taxon>Varidnaviria</taxon>
        <taxon>Bamfordvirae</taxon>
        <taxon>Nucleocytoviricota</taxon>
        <taxon>Megaviricetes</taxon>
        <taxon>Imitervirales</taxon>
        <taxon>Mimiviridae</taxon>
        <taxon>Megamimivirinae</taxon>
    </lineage>
</organism>